<dbReference type="PANTHER" id="PTHR47429">
    <property type="entry name" value="PROTEIN TWIN LOV 1"/>
    <property type="match status" value="1"/>
</dbReference>
<dbReference type="SUPFAM" id="SSF55785">
    <property type="entry name" value="PYP-like sensor domain (PAS domain)"/>
    <property type="match status" value="1"/>
</dbReference>
<dbReference type="InterPro" id="IPR002048">
    <property type="entry name" value="EF_hand_dom"/>
</dbReference>
<dbReference type="PROSITE" id="PS50113">
    <property type="entry name" value="PAC"/>
    <property type="match status" value="1"/>
</dbReference>
<feature type="domain" description="PAC" evidence="7">
    <location>
        <begin position="325"/>
        <end position="373"/>
    </location>
</feature>
<dbReference type="Gene3D" id="3.30.450.20">
    <property type="entry name" value="PAS domain"/>
    <property type="match status" value="1"/>
</dbReference>
<keyword evidence="2" id="KW-0288">FMN</keyword>
<dbReference type="AlphaFoldDB" id="A0A7S2AWG7"/>
<dbReference type="PROSITE" id="PS50222">
    <property type="entry name" value="EF_HAND_2"/>
    <property type="match status" value="1"/>
</dbReference>
<reference evidence="9" key="1">
    <citation type="submission" date="2021-01" db="EMBL/GenBank/DDBJ databases">
        <authorList>
            <person name="Corre E."/>
            <person name="Pelletier E."/>
            <person name="Niang G."/>
            <person name="Scheremetjew M."/>
            <person name="Finn R."/>
            <person name="Kale V."/>
            <person name="Holt S."/>
            <person name="Cochrane G."/>
            <person name="Meng A."/>
            <person name="Brown T."/>
            <person name="Cohen L."/>
        </authorList>
    </citation>
    <scope>NUCLEOTIDE SEQUENCE</scope>
    <source>
        <strain evidence="9">CCMP1381</strain>
    </source>
</reference>
<sequence>MQRTFTTLVRTARAKSLTNNAFIVRKGTPSHDFSVLPLTEKVFNSLDVNKDGTLDESELVQSANILGLSIPETRALFKELDANHDGKVTLDEFSNVSAHNKIGKPLSFSTEHLAASTVNENQPLTSLSFATPESDFCAPSLEEQTRQDYVPNMCFSSPESDFCAPTLEEQMEEPHVPNLSFSSPESDFCAPSSEEQTRRTHTPTMSFSSPESDFCAPTVKEQTKERYVPNLSFASPESDFCAASPTEMAEQETISMQLAVAPTTESRVITEAKHPFRIVHVNSAWTRLCGYTQEESLGRSLNILQGPKTELEQLSKLEAQIEQENAASTHLTNYSKQGRVFTNHLRVNPIVDGSGEVTHFMGTLEEVDNRMSQ</sequence>
<protein>
    <recommendedName>
        <fullName evidence="10">Calmodulin</fullName>
    </recommendedName>
</protein>
<dbReference type="InterPro" id="IPR018247">
    <property type="entry name" value="EF_Hand_1_Ca_BS"/>
</dbReference>
<feature type="domain" description="PAS" evidence="6">
    <location>
        <begin position="277"/>
        <end position="324"/>
    </location>
</feature>
<evidence type="ECO:0000259" key="8">
    <source>
        <dbReference type="PROSITE" id="PS50222"/>
    </source>
</evidence>
<evidence type="ECO:0000313" key="9">
    <source>
        <dbReference type="EMBL" id="CAD9379437.1"/>
    </source>
</evidence>
<proteinExistence type="predicted"/>
<feature type="domain" description="EF-hand" evidence="8">
    <location>
        <begin position="68"/>
        <end position="103"/>
    </location>
</feature>
<evidence type="ECO:0000256" key="1">
    <source>
        <dbReference type="ARBA" id="ARBA00022630"/>
    </source>
</evidence>
<evidence type="ECO:0000259" key="7">
    <source>
        <dbReference type="PROSITE" id="PS50113"/>
    </source>
</evidence>
<feature type="compositionally biased region" description="Polar residues" evidence="5">
    <location>
        <begin position="202"/>
        <end position="211"/>
    </location>
</feature>
<organism evidence="9">
    <name type="scientific">Octactis speculum</name>
    <dbReference type="NCBI Taxonomy" id="3111310"/>
    <lineage>
        <taxon>Eukaryota</taxon>
        <taxon>Sar</taxon>
        <taxon>Stramenopiles</taxon>
        <taxon>Ochrophyta</taxon>
        <taxon>Dictyochophyceae</taxon>
        <taxon>Dictyochales</taxon>
        <taxon>Dictyochaceae</taxon>
        <taxon>Octactis</taxon>
    </lineage>
</organism>
<dbReference type="SMART" id="SM00054">
    <property type="entry name" value="EFh"/>
    <property type="match status" value="2"/>
</dbReference>
<feature type="region of interest" description="Disordered" evidence="5">
    <location>
        <begin position="176"/>
        <end position="214"/>
    </location>
</feature>
<evidence type="ECO:0000256" key="4">
    <source>
        <dbReference type="ARBA" id="ARBA00022991"/>
    </source>
</evidence>
<dbReference type="PROSITE" id="PS50112">
    <property type="entry name" value="PAS"/>
    <property type="match status" value="1"/>
</dbReference>
<dbReference type="EMBL" id="HBGS01007415">
    <property type="protein sequence ID" value="CAD9379437.1"/>
    <property type="molecule type" value="Transcribed_RNA"/>
</dbReference>
<dbReference type="PROSITE" id="PS00018">
    <property type="entry name" value="EF_HAND_1"/>
    <property type="match status" value="1"/>
</dbReference>
<keyword evidence="1" id="KW-0285">Flavoprotein</keyword>
<dbReference type="InterPro" id="IPR000014">
    <property type="entry name" value="PAS"/>
</dbReference>
<dbReference type="GO" id="GO:0006355">
    <property type="term" value="P:regulation of DNA-templated transcription"/>
    <property type="evidence" value="ECO:0007669"/>
    <property type="project" value="InterPro"/>
</dbReference>
<dbReference type="GO" id="GO:0005509">
    <property type="term" value="F:calcium ion binding"/>
    <property type="evidence" value="ECO:0007669"/>
    <property type="project" value="InterPro"/>
</dbReference>
<dbReference type="CDD" id="cd00130">
    <property type="entry name" value="PAS"/>
    <property type="match status" value="1"/>
</dbReference>
<dbReference type="SUPFAM" id="SSF47473">
    <property type="entry name" value="EF-hand"/>
    <property type="match status" value="1"/>
</dbReference>
<evidence type="ECO:0008006" key="10">
    <source>
        <dbReference type="Google" id="ProtNLM"/>
    </source>
</evidence>
<dbReference type="GO" id="GO:0005634">
    <property type="term" value="C:nucleus"/>
    <property type="evidence" value="ECO:0007669"/>
    <property type="project" value="TreeGrafter"/>
</dbReference>
<evidence type="ECO:0000259" key="6">
    <source>
        <dbReference type="PROSITE" id="PS50112"/>
    </source>
</evidence>
<dbReference type="CDD" id="cd00051">
    <property type="entry name" value="EFh"/>
    <property type="match status" value="1"/>
</dbReference>
<accession>A0A7S2AWG7</accession>
<dbReference type="InterPro" id="IPR035965">
    <property type="entry name" value="PAS-like_dom_sf"/>
</dbReference>
<dbReference type="InterPro" id="IPR011992">
    <property type="entry name" value="EF-hand-dom_pair"/>
</dbReference>
<evidence type="ECO:0000256" key="2">
    <source>
        <dbReference type="ARBA" id="ARBA00022643"/>
    </source>
</evidence>
<gene>
    <name evidence="9" type="ORF">DSPE1174_LOCUS3841</name>
</gene>
<dbReference type="PANTHER" id="PTHR47429:SF2">
    <property type="entry name" value="PROTEIN TWIN LOV 1"/>
    <property type="match status" value="1"/>
</dbReference>
<dbReference type="InterPro" id="IPR013767">
    <property type="entry name" value="PAS_fold"/>
</dbReference>
<evidence type="ECO:0000256" key="3">
    <source>
        <dbReference type="ARBA" id="ARBA00022837"/>
    </source>
</evidence>
<keyword evidence="4" id="KW-0157">Chromophore</keyword>
<name>A0A7S2AWG7_9STRA</name>
<dbReference type="InterPro" id="IPR000700">
    <property type="entry name" value="PAS-assoc_C"/>
</dbReference>
<dbReference type="NCBIfam" id="TIGR00229">
    <property type="entry name" value="sensory_box"/>
    <property type="match status" value="1"/>
</dbReference>
<evidence type="ECO:0000256" key="5">
    <source>
        <dbReference type="SAM" id="MobiDB-lite"/>
    </source>
</evidence>
<dbReference type="Pfam" id="PF13499">
    <property type="entry name" value="EF-hand_7"/>
    <property type="match status" value="1"/>
</dbReference>
<dbReference type="Gene3D" id="1.10.238.10">
    <property type="entry name" value="EF-hand"/>
    <property type="match status" value="1"/>
</dbReference>
<dbReference type="Pfam" id="PF00989">
    <property type="entry name" value="PAS"/>
    <property type="match status" value="1"/>
</dbReference>
<keyword evidence="3" id="KW-0106">Calcium</keyword>